<gene>
    <name evidence="1" type="ordered locus">Turpa_3595</name>
</gene>
<dbReference type="Proteomes" id="UP000006048">
    <property type="component" value="Chromosome"/>
</dbReference>
<dbReference type="KEGG" id="tpx:Turpa_3595"/>
<dbReference type="RefSeq" id="WP_014804706.1">
    <property type="nucleotide sequence ID" value="NC_018020.1"/>
</dbReference>
<dbReference type="OrthoDB" id="530976at2"/>
<dbReference type="EMBL" id="CP002959">
    <property type="protein sequence ID" value="AFM14229.1"/>
    <property type="molecule type" value="Genomic_DNA"/>
</dbReference>
<evidence type="ECO:0000313" key="1">
    <source>
        <dbReference type="EMBL" id="AFM14229.1"/>
    </source>
</evidence>
<organism evidence="1 2">
    <name type="scientific">Turneriella parva (strain ATCC BAA-1111 / DSM 21527 / NCTC 11395 / H)</name>
    <name type="common">Leptospira parva</name>
    <dbReference type="NCBI Taxonomy" id="869212"/>
    <lineage>
        <taxon>Bacteria</taxon>
        <taxon>Pseudomonadati</taxon>
        <taxon>Spirochaetota</taxon>
        <taxon>Spirochaetia</taxon>
        <taxon>Leptospirales</taxon>
        <taxon>Leptospiraceae</taxon>
        <taxon>Turneriella</taxon>
    </lineage>
</organism>
<name>I4BAC2_TURPD</name>
<dbReference type="AlphaFoldDB" id="I4BAC2"/>
<sequence>MAEKTLDLTLLSKGLPSLTPVMGQMLLEACSICLHAHNHANPAVLTVYGDIGDSYSVGYLRVTQQMQRTYADQDRATESAAEAVAIALITQETDYTVIERSMKKTGIDYWLGKKEDAKLPLFQNKARLEISGIFKGDRSKVDGRVKTKIAQVQQSANTGLPAYIVVTEFSSPISQVKANG</sequence>
<dbReference type="HOGENOM" id="CLU_128095_0_0_12"/>
<dbReference type="STRING" id="869212.Turpa_3595"/>
<evidence type="ECO:0000313" key="2">
    <source>
        <dbReference type="Proteomes" id="UP000006048"/>
    </source>
</evidence>
<proteinExistence type="predicted"/>
<protein>
    <submittedName>
        <fullName evidence="1">Uncharacterized protein</fullName>
    </submittedName>
</protein>
<reference evidence="1 2" key="1">
    <citation type="submission" date="2012-06" db="EMBL/GenBank/DDBJ databases">
        <title>The complete chromosome of genome of Turneriella parva DSM 21527.</title>
        <authorList>
            <consortium name="US DOE Joint Genome Institute (JGI-PGF)"/>
            <person name="Lucas S."/>
            <person name="Han J."/>
            <person name="Lapidus A."/>
            <person name="Bruce D."/>
            <person name="Goodwin L."/>
            <person name="Pitluck S."/>
            <person name="Peters L."/>
            <person name="Kyrpides N."/>
            <person name="Mavromatis K."/>
            <person name="Ivanova N."/>
            <person name="Mikhailova N."/>
            <person name="Chertkov O."/>
            <person name="Detter J.C."/>
            <person name="Tapia R."/>
            <person name="Han C."/>
            <person name="Land M."/>
            <person name="Hauser L."/>
            <person name="Markowitz V."/>
            <person name="Cheng J.-F."/>
            <person name="Hugenholtz P."/>
            <person name="Woyke T."/>
            <person name="Wu D."/>
            <person name="Gronow S."/>
            <person name="Wellnitz S."/>
            <person name="Brambilla E."/>
            <person name="Klenk H.-P."/>
            <person name="Eisen J.A."/>
        </authorList>
    </citation>
    <scope>NUCLEOTIDE SEQUENCE [LARGE SCALE GENOMIC DNA]</scope>
    <source>
        <strain evidence="2">ATCC BAA-1111 / DSM 21527 / NCTC 11395 / H</strain>
    </source>
</reference>
<accession>I4BAC2</accession>
<keyword evidence="2" id="KW-1185">Reference proteome</keyword>